<feature type="domain" description="OmpA-like" evidence="6">
    <location>
        <begin position="557"/>
        <end position="672"/>
    </location>
</feature>
<feature type="compositionally biased region" description="Pro residues" evidence="4">
    <location>
        <begin position="280"/>
        <end position="301"/>
    </location>
</feature>
<comment type="subcellular location">
    <subcellularLocation>
        <location evidence="1">Membrane</location>
    </subcellularLocation>
</comment>
<dbReference type="SUPFAM" id="SSF52540">
    <property type="entry name" value="P-loop containing nucleoside triphosphate hydrolases"/>
    <property type="match status" value="1"/>
</dbReference>
<dbReference type="InterPro" id="IPR006665">
    <property type="entry name" value="OmpA-like"/>
</dbReference>
<dbReference type="AlphaFoldDB" id="A0A1M7Y335"/>
<dbReference type="PROSITE" id="PS51123">
    <property type="entry name" value="OMPA_2"/>
    <property type="match status" value="1"/>
</dbReference>
<organism evidence="7 8">
    <name type="scientific">Desulfopila aestuarii DSM 18488</name>
    <dbReference type="NCBI Taxonomy" id="1121416"/>
    <lineage>
        <taxon>Bacteria</taxon>
        <taxon>Pseudomonadati</taxon>
        <taxon>Thermodesulfobacteriota</taxon>
        <taxon>Desulfobulbia</taxon>
        <taxon>Desulfobulbales</taxon>
        <taxon>Desulfocapsaceae</taxon>
        <taxon>Desulfopila</taxon>
    </lineage>
</organism>
<evidence type="ECO:0000256" key="1">
    <source>
        <dbReference type="ARBA" id="ARBA00004370"/>
    </source>
</evidence>
<dbReference type="InterPro" id="IPR027417">
    <property type="entry name" value="P-loop_NTPase"/>
</dbReference>
<dbReference type="RefSeq" id="WP_073612850.1">
    <property type="nucleotide sequence ID" value="NZ_FRFE01000005.1"/>
</dbReference>
<reference evidence="7 8" key="1">
    <citation type="submission" date="2016-12" db="EMBL/GenBank/DDBJ databases">
        <authorList>
            <person name="Song W.-J."/>
            <person name="Kurnit D.M."/>
        </authorList>
    </citation>
    <scope>NUCLEOTIDE SEQUENCE [LARGE SCALE GENOMIC DNA]</scope>
    <source>
        <strain evidence="7 8">DSM 18488</strain>
    </source>
</reference>
<dbReference type="PRINTS" id="PR01021">
    <property type="entry name" value="OMPADOMAIN"/>
</dbReference>
<dbReference type="Gene3D" id="3.40.50.300">
    <property type="entry name" value="P-loop containing nucleotide triphosphate hydrolases"/>
    <property type="match status" value="1"/>
</dbReference>
<keyword evidence="2 3" id="KW-0472">Membrane</keyword>
<dbReference type="InterPro" id="IPR036737">
    <property type="entry name" value="OmpA-like_sf"/>
</dbReference>
<feature type="compositionally biased region" description="Polar residues" evidence="4">
    <location>
        <begin position="465"/>
        <end position="481"/>
    </location>
</feature>
<dbReference type="Pfam" id="PF00691">
    <property type="entry name" value="OmpA"/>
    <property type="match status" value="1"/>
</dbReference>
<keyword evidence="8" id="KW-1185">Reference proteome</keyword>
<dbReference type="InterPro" id="IPR049945">
    <property type="entry name" value="AAA_22"/>
</dbReference>
<protein>
    <submittedName>
        <fullName evidence="7">Type II secretory pathway, component ExeA (Predicted ATPase)</fullName>
    </submittedName>
</protein>
<keyword evidence="5" id="KW-0812">Transmembrane</keyword>
<dbReference type="PANTHER" id="PTHR35894">
    <property type="entry name" value="GENERAL SECRETION PATHWAY PROTEIN A-RELATED"/>
    <property type="match status" value="1"/>
</dbReference>
<feature type="compositionally biased region" description="Polar residues" evidence="4">
    <location>
        <begin position="420"/>
        <end position="432"/>
    </location>
</feature>
<feature type="compositionally biased region" description="Low complexity" evidence="4">
    <location>
        <begin position="302"/>
        <end position="321"/>
    </location>
</feature>
<feature type="transmembrane region" description="Helical" evidence="5">
    <location>
        <begin position="354"/>
        <end position="371"/>
    </location>
</feature>
<evidence type="ECO:0000256" key="4">
    <source>
        <dbReference type="SAM" id="MobiDB-lite"/>
    </source>
</evidence>
<feature type="region of interest" description="Disordered" evidence="4">
    <location>
        <begin position="398"/>
        <end position="497"/>
    </location>
</feature>
<dbReference type="InterPro" id="IPR003593">
    <property type="entry name" value="AAA+_ATPase"/>
</dbReference>
<dbReference type="GO" id="GO:0016020">
    <property type="term" value="C:membrane"/>
    <property type="evidence" value="ECO:0007669"/>
    <property type="project" value="UniProtKB-SubCell"/>
</dbReference>
<dbReference type="SUPFAM" id="SSF103088">
    <property type="entry name" value="OmpA-like"/>
    <property type="match status" value="1"/>
</dbReference>
<dbReference type="Pfam" id="PF13401">
    <property type="entry name" value="AAA_22"/>
    <property type="match status" value="1"/>
</dbReference>
<dbReference type="CDD" id="cd00009">
    <property type="entry name" value="AAA"/>
    <property type="match status" value="1"/>
</dbReference>
<evidence type="ECO:0000259" key="6">
    <source>
        <dbReference type="PROSITE" id="PS51123"/>
    </source>
</evidence>
<keyword evidence="5" id="KW-1133">Transmembrane helix</keyword>
<dbReference type="PANTHER" id="PTHR35894:SF1">
    <property type="entry name" value="PHOSPHORIBULOKINASE _ URIDINE KINASE FAMILY"/>
    <property type="match status" value="1"/>
</dbReference>
<evidence type="ECO:0000256" key="3">
    <source>
        <dbReference type="PROSITE-ProRule" id="PRU00473"/>
    </source>
</evidence>
<proteinExistence type="predicted"/>
<gene>
    <name evidence="7" type="ORF">SAMN02745220_01528</name>
</gene>
<dbReference type="EMBL" id="FRFE01000005">
    <property type="protein sequence ID" value="SHO46486.1"/>
    <property type="molecule type" value="Genomic_DNA"/>
</dbReference>
<sequence length="672" mass="74553">MYTSYFNLDIKPFQIASDPKFIWLGEKHKEALATLTYGVLDNKGFMLLTGDVGTGKTTLINALIKGLSEDVLYASVPDPRLELNDLLNYIANSFGIRKNFKSKGKFLIYFSEFLARCHQNKKQVLLLIDEAQLLTQDLLEEIRLLSNIQKDGLNLLNIFFVGQDEFNEILERPENRAVAQRLTLNYHLKPLTDLETEEYIKHRLSVAGANRQIFDAEAFMEIHRYSGGFPRRINILCDHCLLTGFVREQRVIGADVVRNCAHELKIPQYVGRQSYASPQRPMPPQFETPAPSPPVSPPPYTAPQVVPSVKAPVVSPAQPQPEGVSETEDTVEYKTAPPQRPILQSPNRSYSRPLIFFVALLFIGAGALYYFDRATFDTLYNGASRQLFELQERLTALDTAPRPVTDQSEPVGEKPKASDESQGNEPVQQQPETPGQQPAVPPQPVAPSPTSKKVAIPPSVEEKGTTVTVEPLLNSQNSPETGNPKEGTLSGIDPVSSEPVPQVIVPAATPVAQPVNELEVEQPVAQEAAPEPLETEASKRLGLLQPEPEVQKPLLPPVTELPKEAIVIRFNNDSSEFFFTDFSDVEGLVAAIRDHPEAILVISGHTDSFGSEGYNYRLSLFRANMVKSFFLGKGLPSHQLRVQAFGSEKPIASNDTTEGRSMNRRVEIEVLQ</sequence>
<feature type="region of interest" description="Disordered" evidence="4">
    <location>
        <begin position="276"/>
        <end position="345"/>
    </location>
</feature>
<evidence type="ECO:0000313" key="7">
    <source>
        <dbReference type="EMBL" id="SHO46486.1"/>
    </source>
</evidence>
<accession>A0A1M7Y335</accession>
<dbReference type="Gene3D" id="3.30.1330.60">
    <property type="entry name" value="OmpA-like domain"/>
    <property type="match status" value="1"/>
</dbReference>
<evidence type="ECO:0000256" key="2">
    <source>
        <dbReference type="ARBA" id="ARBA00023136"/>
    </source>
</evidence>
<dbReference type="CDD" id="cd07185">
    <property type="entry name" value="OmpA_C-like"/>
    <property type="match status" value="1"/>
</dbReference>
<dbReference type="InterPro" id="IPR006664">
    <property type="entry name" value="OMP_bac"/>
</dbReference>
<dbReference type="GO" id="GO:0016887">
    <property type="term" value="F:ATP hydrolysis activity"/>
    <property type="evidence" value="ECO:0007669"/>
    <property type="project" value="InterPro"/>
</dbReference>
<dbReference type="SMART" id="SM00382">
    <property type="entry name" value="AAA"/>
    <property type="match status" value="1"/>
</dbReference>
<dbReference type="InterPro" id="IPR052026">
    <property type="entry name" value="ExeA_AAA_ATPase_DNA-bind"/>
</dbReference>
<evidence type="ECO:0000313" key="8">
    <source>
        <dbReference type="Proteomes" id="UP000184603"/>
    </source>
</evidence>
<dbReference type="STRING" id="1121416.SAMN02745220_01528"/>
<dbReference type="OrthoDB" id="9779230at2"/>
<dbReference type="Proteomes" id="UP000184603">
    <property type="component" value="Unassembled WGS sequence"/>
</dbReference>
<evidence type="ECO:0000256" key="5">
    <source>
        <dbReference type="SAM" id="Phobius"/>
    </source>
</evidence>
<name>A0A1M7Y335_9BACT</name>